<keyword evidence="2" id="KW-1185">Reference proteome</keyword>
<dbReference type="EMBL" id="CAKOFQ010006743">
    <property type="protein sequence ID" value="CAH1967277.1"/>
    <property type="molecule type" value="Genomic_DNA"/>
</dbReference>
<protein>
    <submittedName>
        <fullName evidence="1">Uncharacterized protein</fullName>
    </submittedName>
</protein>
<dbReference type="OrthoDB" id="6750039at2759"/>
<organism evidence="1 2">
    <name type="scientific">Acanthoscelides obtectus</name>
    <name type="common">Bean weevil</name>
    <name type="synonym">Bruchus obtectus</name>
    <dbReference type="NCBI Taxonomy" id="200917"/>
    <lineage>
        <taxon>Eukaryota</taxon>
        <taxon>Metazoa</taxon>
        <taxon>Ecdysozoa</taxon>
        <taxon>Arthropoda</taxon>
        <taxon>Hexapoda</taxon>
        <taxon>Insecta</taxon>
        <taxon>Pterygota</taxon>
        <taxon>Neoptera</taxon>
        <taxon>Endopterygota</taxon>
        <taxon>Coleoptera</taxon>
        <taxon>Polyphaga</taxon>
        <taxon>Cucujiformia</taxon>
        <taxon>Chrysomeloidea</taxon>
        <taxon>Chrysomelidae</taxon>
        <taxon>Bruchinae</taxon>
        <taxon>Bruchini</taxon>
        <taxon>Acanthoscelides</taxon>
    </lineage>
</organism>
<evidence type="ECO:0000313" key="2">
    <source>
        <dbReference type="Proteomes" id="UP001152888"/>
    </source>
</evidence>
<sequence>MRKTRVNLAQERLNKIRSHNNMLVSSTPTNRIRLRRMLPTTTLLSRPQNLKVEVVNNTSLLRGPQFKYRRHKQILNHDIQQQIMELQQNSLAETYWIEEVTPVSTNIKMHDRFAQLT</sequence>
<name>A0A9P0KB92_ACAOB</name>
<proteinExistence type="predicted"/>
<dbReference type="Proteomes" id="UP001152888">
    <property type="component" value="Unassembled WGS sequence"/>
</dbReference>
<gene>
    <name evidence="1" type="ORF">ACAOBT_LOCUS7306</name>
</gene>
<accession>A0A9P0KB92</accession>
<dbReference type="AlphaFoldDB" id="A0A9P0KB92"/>
<reference evidence="1" key="1">
    <citation type="submission" date="2022-03" db="EMBL/GenBank/DDBJ databases">
        <authorList>
            <person name="Sayadi A."/>
        </authorList>
    </citation>
    <scope>NUCLEOTIDE SEQUENCE</scope>
</reference>
<evidence type="ECO:0000313" key="1">
    <source>
        <dbReference type="EMBL" id="CAH1967277.1"/>
    </source>
</evidence>
<comment type="caution">
    <text evidence="1">The sequence shown here is derived from an EMBL/GenBank/DDBJ whole genome shotgun (WGS) entry which is preliminary data.</text>
</comment>